<evidence type="ECO:0000313" key="4">
    <source>
        <dbReference type="EMBL" id="ORV36777.1"/>
    </source>
</evidence>
<feature type="transmembrane region" description="Helical" evidence="2">
    <location>
        <begin position="27"/>
        <end position="44"/>
    </location>
</feature>
<keyword evidence="2" id="KW-0812">Transmembrane</keyword>
<name>A0A1X1SYY9_9MYCO</name>
<evidence type="ECO:0000256" key="2">
    <source>
        <dbReference type="SAM" id="Phobius"/>
    </source>
</evidence>
<dbReference type="Proteomes" id="UP000193564">
    <property type="component" value="Unassembled WGS sequence"/>
</dbReference>
<dbReference type="EMBL" id="LQOS01000056">
    <property type="protein sequence ID" value="ORV36777.1"/>
    <property type="molecule type" value="Genomic_DNA"/>
</dbReference>
<sequence>MLIIALVLAVVGLTALVTAVVTGNAVIAWLCIAASVLGVVLLIVDAVRERSRKPATGAADSRTAEEFDADYPDEPEAYQPDDAQAGAEHPEEPTTR</sequence>
<evidence type="ECO:0000313" key="3">
    <source>
        <dbReference type="EMBL" id="BBZ08193.1"/>
    </source>
</evidence>
<gene>
    <name evidence="4" type="ORF">AWC01_00430</name>
    <name evidence="3" type="ORF">MDOR_23620</name>
</gene>
<keyword evidence="2" id="KW-0472">Membrane</keyword>
<dbReference type="OrthoDB" id="4641909at2"/>
<keyword evidence="2" id="KW-1133">Transmembrane helix</keyword>
<dbReference type="Proteomes" id="UP000467201">
    <property type="component" value="Chromosome"/>
</dbReference>
<feature type="compositionally biased region" description="Acidic residues" evidence="1">
    <location>
        <begin position="66"/>
        <end position="76"/>
    </location>
</feature>
<accession>A0A1X1SYY9</accession>
<evidence type="ECO:0000256" key="1">
    <source>
        <dbReference type="SAM" id="MobiDB-lite"/>
    </source>
</evidence>
<dbReference type="AlphaFoldDB" id="A0A1X1SYY9"/>
<reference evidence="3 6" key="2">
    <citation type="journal article" date="2019" name="Emerg. Microbes Infect.">
        <title>Comprehensive subspecies identification of 175 nontuberculous mycobacteria species based on 7547 genomic profiles.</title>
        <authorList>
            <person name="Matsumoto Y."/>
            <person name="Kinjo T."/>
            <person name="Motooka D."/>
            <person name="Nabeya D."/>
            <person name="Jung N."/>
            <person name="Uechi K."/>
            <person name="Horii T."/>
            <person name="Iida T."/>
            <person name="Fujita J."/>
            <person name="Nakamura S."/>
        </authorList>
    </citation>
    <scope>NUCLEOTIDE SEQUENCE [LARGE SCALE GENOMIC DNA]</scope>
    <source>
        <strain evidence="3 6">JCM 12405</strain>
    </source>
</reference>
<reference evidence="3" key="3">
    <citation type="submission" date="2020-02" db="EMBL/GenBank/DDBJ databases">
        <authorList>
            <person name="Matsumoto Y."/>
            <person name="Motooka D."/>
            <person name="Nakamura S."/>
        </authorList>
    </citation>
    <scope>NUCLEOTIDE SEQUENCE</scope>
    <source>
        <strain evidence="3">JCM 12405</strain>
    </source>
</reference>
<dbReference type="RefSeq" id="WP_085192556.1">
    <property type="nucleotide sequence ID" value="NZ_AP022605.1"/>
</dbReference>
<protein>
    <recommendedName>
        <fullName evidence="7">Transmembrane protein</fullName>
    </recommendedName>
</protein>
<reference evidence="4 5" key="1">
    <citation type="submission" date="2016-01" db="EMBL/GenBank/DDBJ databases">
        <title>The new phylogeny of the genus Mycobacterium.</title>
        <authorList>
            <person name="Tarcisio F."/>
            <person name="Conor M."/>
            <person name="Antonella G."/>
            <person name="Elisabetta G."/>
            <person name="Giulia F.S."/>
            <person name="Sara T."/>
            <person name="Anna F."/>
            <person name="Clotilde B."/>
            <person name="Roberto B."/>
            <person name="Veronica D.S."/>
            <person name="Fabio R."/>
            <person name="Monica P."/>
            <person name="Olivier J."/>
            <person name="Enrico T."/>
            <person name="Nicola S."/>
        </authorList>
    </citation>
    <scope>NUCLEOTIDE SEQUENCE [LARGE SCALE GENOMIC DNA]</scope>
    <source>
        <strain evidence="4 5">DSM 44339</strain>
    </source>
</reference>
<keyword evidence="5" id="KW-1185">Reference proteome</keyword>
<dbReference type="KEGG" id="mdr:MDOR_23620"/>
<evidence type="ECO:0000313" key="6">
    <source>
        <dbReference type="Proteomes" id="UP000467201"/>
    </source>
</evidence>
<dbReference type="EMBL" id="AP022605">
    <property type="protein sequence ID" value="BBZ08193.1"/>
    <property type="molecule type" value="Genomic_DNA"/>
</dbReference>
<evidence type="ECO:0000313" key="5">
    <source>
        <dbReference type="Proteomes" id="UP000193564"/>
    </source>
</evidence>
<evidence type="ECO:0008006" key="7">
    <source>
        <dbReference type="Google" id="ProtNLM"/>
    </source>
</evidence>
<dbReference type="STRING" id="126673.AWC01_00430"/>
<feature type="region of interest" description="Disordered" evidence="1">
    <location>
        <begin position="51"/>
        <end position="96"/>
    </location>
</feature>
<organism evidence="4 5">
    <name type="scientific">Mycolicibacterium doricum</name>
    <dbReference type="NCBI Taxonomy" id="126673"/>
    <lineage>
        <taxon>Bacteria</taxon>
        <taxon>Bacillati</taxon>
        <taxon>Actinomycetota</taxon>
        <taxon>Actinomycetes</taxon>
        <taxon>Mycobacteriales</taxon>
        <taxon>Mycobacteriaceae</taxon>
        <taxon>Mycolicibacterium</taxon>
    </lineage>
</organism>
<proteinExistence type="predicted"/>